<dbReference type="Pfam" id="PF13830">
    <property type="entry name" value="DUF4192"/>
    <property type="match status" value="1"/>
</dbReference>
<gene>
    <name evidence="2" type="ORF">ACFQ4H_21505</name>
</gene>
<dbReference type="Proteomes" id="UP001597260">
    <property type="component" value="Unassembled WGS sequence"/>
</dbReference>
<keyword evidence="3" id="KW-1185">Reference proteome</keyword>
<feature type="compositionally biased region" description="Basic residues" evidence="1">
    <location>
        <begin position="357"/>
        <end position="369"/>
    </location>
</feature>
<accession>A0ABW3YGN7</accession>
<evidence type="ECO:0000313" key="3">
    <source>
        <dbReference type="Proteomes" id="UP001597260"/>
    </source>
</evidence>
<evidence type="ECO:0000256" key="1">
    <source>
        <dbReference type="SAM" id="MobiDB-lite"/>
    </source>
</evidence>
<comment type="caution">
    <text evidence="2">The sequence shown here is derived from an EMBL/GenBank/DDBJ whole genome shotgun (WGS) entry which is preliminary data.</text>
</comment>
<feature type="region of interest" description="Disordered" evidence="1">
    <location>
        <begin position="347"/>
        <end position="389"/>
    </location>
</feature>
<organism evidence="2 3">
    <name type="scientific">Micromonospora sonneratiae</name>
    <dbReference type="NCBI Taxonomy" id="1184706"/>
    <lineage>
        <taxon>Bacteria</taxon>
        <taxon>Bacillati</taxon>
        <taxon>Actinomycetota</taxon>
        <taxon>Actinomycetes</taxon>
        <taxon>Micromonosporales</taxon>
        <taxon>Micromonosporaceae</taxon>
        <taxon>Micromonospora</taxon>
    </lineage>
</organism>
<evidence type="ECO:0000313" key="2">
    <source>
        <dbReference type="EMBL" id="MFD1323667.1"/>
    </source>
</evidence>
<protein>
    <submittedName>
        <fullName evidence="2">DUF4192 domain-containing protein</fullName>
    </submittedName>
</protein>
<name>A0ABW3YGN7_9ACTN</name>
<proteinExistence type="predicted"/>
<sequence length="389" mass="41782">MTSPDLPLLSVRSPADLLAAVPYLLGFHPTDSVVVVALRGKRVVFVARADLAGTESRPEANGPTTVDQTTVDQTTVDPPPGADEIAAYIAEIVARQQVESTVAIGYGPAEQVTPAVDATRAALELAGLRVLDALRVTDGRYWSYLCVDPGCCPMEGKAYDPTSSQVAAEATFAGKVALPDRAALTSQVAPLGGPVRESMRRATRRAEERAVRLLDSAPSADLLGGRALRSAGASAIRTAMDRHRQGGRLTDDEVAWLSVLLTHVPVRDHAWERTDGFEWQQALWTEVTRRVEPGLVAAPASLLAFAAWRAGHGALAAVAVERALRDQPDYSLALLLDEMLRNGVQPSTLDGWPKVGSGRRRGRTTRRRSRGDTRGRARRRTNTRPGALA</sequence>
<reference evidence="3" key="1">
    <citation type="journal article" date="2019" name="Int. J. Syst. Evol. Microbiol.">
        <title>The Global Catalogue of Microorganisms (GCM) 10K type strain sequencing project: providing services to taxonomists for standard genome sequencing and annotation.</title>
        <authorList>
            <consortium name="The Broad Institute Genomics Platform"/>
            <consortium name="The Broad Institute Genome Sequencing Center for Infectious Disease"/>
            <person name="Wu L."/>
            <person name="Ma J."/>
        </authorList>
    </citation>
    <scope>NUCLEOTIDE SEQUENCE [LARGE SCALE GENOMIC DNA]</scope>
    <source>
        <strain evidence="3">JCM 31037</strain>
    </source>
</reference>
<feature type="region of interest" description="Disordered" evidence="1">
    <location>
        <begin position="55"/>
        <end position="78"/>
    </location>
</feature>
<feature type="compositionally biased region" description="Low complexity" evidence="1">
    <location>
        <begin position="63"/>
        <end position="76"/>
    </location>
</feature>
<dbReference type="EMBL" id="JBHTMP010000035">
    <property type="protein sequence ID" value="MFD1323667.1"/>
    <property type="molecule type" value="Genomic_DNA"/>
</dbReference>
<dbReference type="InterPro" id="IPR025447">
    <property type="entry name" value="DUF4192"/>
</dbReference>
<dbReference type="RefSeq" id="WP_377573006.1">
    <property type="nucleotide sequence ID" value="NZ_JBHTMP010000035.1"/>
</dbReference>